<dbReference type="EMBL" id="JAAKZY010000311">
    <property type="protein sequence ID" value="NGO14991.1"/>
    <property type="molecule type" value="Genomic_DNA"/>
</dbReference>
<keyword evidence="3" id="KW-0255">Endonuclease</keyword>
<dbReference type="InterPro" id="IPR036691">
    <property type="entry name" value="Endo/exonu/phosph_ase_sf"/>
</dbReference>
<keyword evidence="3" id="KW-0269">Exonuclease</keyword>
<dbReference type="SUPFAM" id="SSF56219">
    <property type="entry name" value="DNase I-like"/>
    <property type="match status" value="1"/>
</dbReference>
<keyword evidence="1" id="KW-0472">Membrane</keyword>
<evidence type="ECO:0000256" key="1">
    <source>
        <dbReference type="SAM" id="Phobius"/>
    </source>
</evidence>
<dbReference type="AlphaFoldDB" id="A0A6G4VLZ1"/>
<gene>
    <name evidence="3" type="ORF">G5C60_47240</name>
</gene>
<sequence length="354" mass="37964">MGTAAAETDEWADDAPAAQRPARAAGAWIAGLLLLGVSTVVGCRIADTDGITPVPQVLAFLPWLLAPTGLALLLAGLARWRIGLAWGVAALAAIAWFIEPYGKTTEAKGTPLAELRVLTSNVQFGQATDELIKTIRSERPDLVFVEECENTCDEKLTQAFGAKGTTDTADTTDTTDTPGAKGTYPYRQAVEGYGSDGSVILSRYPLKPAPGVRGTMGMPGATADVKGNEVRVQLAHPMPPLPAHVDDWRRELDALRDYAAADKTRPTILAGDFNASQDHAAFRRILDTGLRDGARLTGDSRTPTWPARTTPAFGAQIDHVLVSQDFSANRARFLDLENTDHRSVLLDLTLHERG</sequence>
<keyword evidence="1" id="KW-1133">Transmembrane helix</keyword>
<evidence type="ECO:0000313" key="4">
    <source>
        <dbReference type="Proteomes" id="UP000472335"/>
    </source>
</evidence>
<keyword evidence="4" id="KW-1185">Reference proteome</keyword>
<dbReference type="Pfam" id="PF03372">
    <property type="entry name" value="Exo_endo_phos"/>
    <property type="match status" value="1"/>
</dbReference>
<feature type="domain" description="Endonuclease/exonuclease/phosphatase" evidence="2">
    <location>
        <begin position="118"/>
        <end position="341"/>
    </location>
</feature>
<feature type="transmembrane region" description="Helical" evidence="1">
    <location>
        <begin position="57"/>
        <end position="74"/>
    </location>
</feature>
<evidence type="ECO:0000259" key="2">
    <source>
        <dbReference type="Pfam" id="PF03372"/>
    </source>
</evidence>
<protein>
    <submittedName>
        <fullName evidence="3">Endonuclease/exonuclease/phosphatase family protein</fullName>
    </submittedName>
</protein>
<dbReference type="Proteomes" id="UP000472335">
    <property type="component" value="Unassembled WGS sequence"/>
</dbReference>
<comment type="caution">
    <text evidence="3">The sequence shown here is derived from an EMBL/GenBank/DDBJ whole genome shotgun (WGS) entry which is preliminary data.</text>
</comment>
<keyword evidence="3" id="KW-0540">Nuclease</keyword>
<dbReference type="GO" id="GO:0004519">
    <property type="term" value="F:endonuclease activity"/>
    <property type="evidence" value="ECO:0007669"/>
    <property type="project" value="UniProtKB-KW"/>
</dbReference>
<dbReference type="Gene3D" id="3.60.10.10">
    <property type="entry name" value="Endonuclease/exonuclease/phosphatase"/>
    <property type="match status" value="1"/>
</dbReference>
<dbReference type="InterPro" id="IPR005135">
    <property type="entry name" value="Endo/exonuclease/phosphatase"/>
</dbReference>
<proteinExistence type="predicted"/>
<accession>A0A6G4VLZ1</accession>
<keyword evidence="3" id="KW-0378">Hydrolase</keyword>
<reference evidence="3 4" key="1">
    <citation type="submission" date="2020-02" db="EMBL/GenBank/DDBJ databases">
        <title>Whole-genome analyses of novel actinobacteria.</title>
        <authorList>
            <person name="Sahin N."/>
            <person name="Gencbay T."/>
        </authorList>
    </citation>
    <scope>NUCLEOTIDE SEQUENCE [LARGE SCALE GENOMIC DNA]</scope>
    <source>
        <strain evidence="3 4">HC44</strain>
    </source>
</reference>
<dbReference type="RefSeq" id="WP_165269900.1">
    <property type="nucleotide sequence ID" value="NZ_JAAKZY010000311.1"/>
</dbReference>
<evidence type="ECO:0000313" key="3">
    <source>
        <dbReference type="EMBL" id="NGO14991.1"/>
    </source>
</evidence>
<feature type="transmembrane region" description="Helical" evidence="1">
    <location>
        <begin position="80"/>
        <end position="98"/>
    </location>
</feature>
<organism evidence="3 4">
    <name type="scientific">Streptomyces scabichelini</name>
    <dbReference type="NCBI Taxonomy" id="2711217"/>
    <lineage>
        <taxon>Bacteria</taxon>
        <taxon>Bacillati</taxon>
        <taxon>Actinomycetota</taxon>
        <taxon>Actinomycetes</taxon>
        <taxon>Kitasatosporales</taxon>
        <taxon>Streptomycetaceae</taxon>
        <taxon>Streptomyces</taxon>
    </lineage>
</organism>
<name>A0A6G4VLZ1_9ACTN</name>
<dbReference type="GO" id="GO:0004527">
    <property type="term" value="F:exonuclease activity"/>
    <property type="evidence" value="ECO:0007669"/>
    <property type="project" value="UniProtKB-KW"/>
</dbReference>
<keyword evidence="1" id="KW-0812">Transmembrane</keyword>
<feature type="transmembrane region" description="Helical" evidence="1">
    <location>
        <begin position="25"/>
        <end position="45"/>
    </location>
</feature>